<dbReference type="SUPFAM" id="SSF52540">
    <property type="entry name" value="P-loop containing nucleoside triphosphate hydrolases"/>
    <property type="match status" value="1"/>
</dbReference>
<comment type="similarity">
    <text evidence="1">Belongs to the Mg-chelatase subunits D/I family. ComM subfamily.</text>
</comment>
<dbReference type="InterPro" id="IPR020568">
    <property type="entry name" value="Ribosomal_Su5_D2-typ_SF"/>
</dbReference>
<proteinExistence type="inferred from homology"/>
<dbReference type="InterPro" id="IPR000523">
    <property type="entry name" value="Mg_chelatse_chII-like_cat_dom"/>
</dbReference>
<dbReference type="InterPro" id="IPR027417">
    <property type="entry name" value="P-loop_NTPase"/>
</dbReference>
<dbReference type="EMBL" id="JAATLK010000001">
    <property type="protein sequence ID" value="NIZ46638.1"/>
    <property type="molecule type" value="Genomic_DNA"/>
</dbReference>
<dbReference type="InterPro" id="IPR004482">
    <property type="entry name" value="Mg_chelat-rel"/>
</dbReference>
<name>A0A968KUX3_9SPIO</name>
<evidence type="ECO:0000313" key="3">
    <source>
        <dbReference type="EMBL" id="NIZ46638.1"/>
    </source>
</evidence>
<evidence type="ECO:0000313" key="4">
    <source>
        <dbReference type="Proteomes" id="UP000752013"/>
    </source>
</evidence>
<dbReference type="GO" id="GO:0005524">
    <property type="term" value="F:ATP binding"/>
    <property type="evidence" value="ECO:0007669"/>
    <property type="project" value="InterPro"/>
</dbReference>
<keyword evidence="4" id="KW-1185">Reference proteome</keyword>
<gene>
    <name evidence="3" type="ORF">HCT46_01680</name>
</gene>
<dbReference type="AlphaFoldDB" id="A0A968KUX3"/>
<comment type="caution">
    <text evidence="3">The sequence shown here is derived from an EMBL/GenBank/DDBJ whole genome shotgun (WGS) entry which is preliminary data.</text>
</comment>
<evidence type="ECO:0000259" key="2">
    <source>
        <dbReference type="SMART" id="SM00382"/>
    </source>
</evidence>
<dbReference type="InterPro" id="IPR003593">
    <property type="entry name" value="AAA+_ATPase"/>
</dbReference>
<dbReference type="InterPro" id="IPR014721">
    <property type="entry name" value="Ribsml_uS5_D2-typ_fold_subgr"/>
</dbReference>
<protein>
    <submittedName>
        <fullName evidence="3">YifB family Mg chelatase-like AAA ATPase</fullName>
    </submittedName>
</protein>
<dbReference type="Proteomes" id="UP000752013">
    <property type="component" value="Unassembled WGS sequence"/>
</dbReference>
<dbReference type="Gene3D" id="3.30.230.10">
    <property type="match status" value="1"/>
</dbReference>
<organism evidence="3 4">
    <name type="scientific">Entomospira nematocerorum</name>
    <dbReference type="NCBI Taxonomy" id="2719987"/>
    <lineage>
        <taxon>Bacteria</taxon>
        <taxon>Pseudomonadati</taxon>
        <taxon>Spirochaetota</taxon>
        <taxon>Spirochaetia</taxon>
        <taxon>Spirochaetales</taxon>
        <taxon>Spirochaetaceae</taxon>
        <taxon>Entomospira</taxon>
    </lineage>
</organism>
<dbReference type="Gene3D" id="3.40.50.300">
    <property type="entry name" value="P-loop containing nucleotide triphosphate hydrolases"/>
    <property type="match status" value="1"/>
</dbReference>
<dbReference type="PANTHER" id="PTHR32039:SF7">
    <property type="entry name" value="COMPETENCE PROTEIN COMM"/>
    <property type="match status" value="1"/>
</dbReference>
<reference evidence="3" key="1">
    <citation type="submission" date="2020-03" db="EMBL/GenBank/DDBJ databases">
        <title>Spirochaetal bacteria isolated from arthropods constitute a novel genus Entomospira genus novum within the order Spirochaetales.</title>
        <authorList>
            <person name="Grana-Miraglia L."/>
            <person name="Sikutova S."/>
            <person name="Fingerle V."/>
            <person name="Sing A."/>
            <person name="Castillo-Ramirez S."/>
            <person name="Margos G."/>
            <person name="Rudolf I."/>
        </authorList>
    </citation>
    <scope>NUCLEOTIDE SEQUENCE</scope>
    <source>
        <strain evidence="3">BR208</strain>
    </source>
</reference>
<dbReference type="Pfam" id="PF13335">
    <property type="entry name" value="Mg_chelatase_C"/>
    <property type="match status" value="1"/>
</dbReference>
<dbReference type="SUPFAM" id="SSF54211">
    <property type="entry name" value="Ribosomal protein S5 domain 2-like"/>
    <property type="match status" value="1"/>
</dbReference>
<dbReference type="SMART" id="SM00382">
    <property type="entry name" value="AAA"/>
    <property type="match status" value="1"/>
</dbReference>
<sequence>MLEICAFTTAGYHGQLVTVEVDMRRGIPGAEIIGLPDSAVKESKERVRVAIKNSGYTFPHERLLINLTPAHIKKEGSIFDLAIALSILLQSNQVEILTEYRQSILVLGELELSGRVRSIRGALVAVAQSTPHGIKNAIIPAENIKETQCLKHINIWPVSTLDDAILALQNIARQNCLVDQDTNREPLLPLLPPNYEVDFSHIKGQPALKRLLEIAASGRHHFLLFGPPGCGKTLSSKALESILPPLSFEESLEISQIYSLRNELNEGLLSYPPFRMPHHSSSAEGIIGGGKLLLPGEVSMAHYGTLFLDEAPEFGKHILQNLREPLENKRISITRAGQNFWYPADFQLAMTSNVCPCGALGRNNRTCLCGVQHIAKYWKRIGSAILDRIDMRMAVEPVSPEALLQPSEESSDLVRARVVACRLRQKVRYEQEEISTNSQLSGILLEKYCSLDQTTEPIFITIMQKLMLSARAGHSILRVARTIADMDESHSIQKQHLLEAASYRRYGDNDLYWIDI</sequence>
<dbReference type="NCBIfam" id="TIGR00368">
    <property type="entry name" value="YifB family Mg chelatase-like AAA ATPase"/>
    <property type="match status" value="1"/>
</dbReference>
<dbReference type="Pfam" id="PF01078">
    <property type="entry name" value="Mg_chelatase"/>
    <property type="match status" value="1"/>
</dbReference>
<dbReference type="RefSeq" id="WP_167703092.1">
    <property type="nucleotide sequence ID" value="NZ_CP118168.1"/>
</dbReference>
<evidence type="ECO:0000256" key="1">
    <source>
        <dbReference type="ARBA" id="ARBA00006354"/>
    </source>
</evidence>
<feature type="domain" description="AAA+ ATPase" evidence="2">
    <location>
        <begin position="218"/>
        <end position="399"/>
    </location>
</feature>
<dbReference type="Pfam" id="PF13541">
    <property type="entry name" value="ChlI"/>
    <property type="match status" value="1"/>
</dbReference>
<dbReference type="InterPro" id="IPR045006">
    <property type="entry name" value="CHLI-like"/>
</dbReference>
<dbReference type="InterPro" id="IPR025158">
    <property type="entry name" value="Mg_chelat-rel_C"/>
</dbReference>
<accession>A0A968KUX3</accession>
<dbReference type="PANTHER" id="PTHR32039">
    <property type="entry name" value="MAGNESIUM-CHELATASE SUBUNIT CHLI"/>
    <property type="match status" value="1"/>
</dbReference>